<feature type="domain" description="VASt" evidence="4">
    <location>
        <begin position="1015"/>
        <end position="1198"/>
    </location>
</feature>
<reference evidence="5 6" key="1">
    <citation type="submission" date="2024-10" db="EMBL/GenBank/DDBJ databases">
        <title>Updated reference genomes for cyclostephanoid diatoms.</title>
        <authorList>
            <person name="Roberts W.R."/>
            <person name="Alverson A.J."/>
        </authorList>
    </citation>
    <scope>NUCLEOTIDE SEQUENCE [LARGE SCALE GENOMIC DNA]</scope>
    <source>
        <strain evidence="5 6">AJA232-27</strain>
    </source>
</reference>
<dbReference type="SUPFAM" id="SSF103657">
    <property type="entry name" value="BAR/IMD domain-like"/>
    <property type="match status" value="2"/>
</dbReference>
<keyword evidence="6" id="KW-1185">Reference proteome</keyword>
<gene>
    <name evidence="5" type="ORF">ACHAWU_008044</name>
</gene>
<dbReference type="Gene3D" id="1.20.1270.60">
    <property type="entry name" value="Arfaptin homology (AH) domain/BAR domain"/>
    <property type="match status" value="1"/>
</dbReference>
<protein>
    <recommendedName>
        <fullName evidence="4">VASt domain-containing protein</fullName>
    </recommendedName>
</protein>
<accession>A0ABD3N7Y5</accession>
<dbReference type="EMBL" id="JALLBG020000017">
    <property type="protein sequence ID" value="KAL3772022.1"/>
    <property type="molecule type" value="Genomic_DNA"/>
</dbReference>
<dbReference type="GO" id="GO:0016020">
    <property type="term" value="C:membrane"/>
    <property type="evidence" value="ECO:0007669"/>
    <property type="project" value="UniProtKB-SubCell"/>
</dbReference>
<feature type="region of interest" description="Disordered" evidence="3">
    <location>
        <begin position="173"/>
        <end position="205"/>
    </location>
</feature>
<proteinExistence type="predicted"/>
<feature type="compositionally biased region" description="Low complexity" evidence="3">
    <location>
        <begin position="403"/>
        <end position="416"/>
    </location>
</feature>
<name>A0ABD3N7Y5_9STRA</name>
<comment type="caution">
    <text evidence="5">The sequence shown here is derived from an EMBL/GenBank/DDBJ whole genome shotgun (WGS) entry which is preliminary data.</text>
</comment>
<feature type="region of interest" description="Disordered" evidence="3">
    <location>
        <begin position="366"/>
        <end position="416"/>
    </location>
</feature>
<dbReference type="InterPro" id="IPR031968">
    <property type="entry name" value="VASt"/>
</dbReference>
<keyword evidence="2" id="KW-0472">Membrane</keyword>
<organism evidence="5 6">
    <name type="scientific">Discostella pseudostelligera</name>
    <dbReference type="NCBI Taxonomy" id="259834"/>
    <lineage>
        <taxon>Eukaryota</taxon>
        <taxon>Sar</taxon>
        <taxon>Stramenopiles</taxon>
        <taxon>Ochrophyta</taxon>
        <taxon>Bacillariophyta</taxon>
        <taxon>Coscinodiscophyceae</taxon>
        <taxon>Thalassiosirophycidae</taxon>
        <taxon>Stephanodiscales</taxon>
        <taxon>Stephanodiscaceae</taxon>
        <taxon>Discostella</taxon>
    </lineage>
</organism>
<evidence type="ECO:0000259" key="4">
    <source>
        <dbReference type="PROSITE" id="PS51778"/>
    </source>
</evidence>
<dbReference type="Proteomes" id="UP001530293">
    <property type="component" value="Unassembled WGS sequence"/>
</dbReference>
<feature type="compositionally biased region" description="Basic and acidic residues" evidence="3">
    <location>
        <begin position="1"/>
        <end position="10"/>
    </location>
</feature>
<evidence type="ECO:0000256" key="1">
    <source>
        <dbReference type="ARBA" id="ARBA00004370"/>
    </source>
</evidence>
<comment type="subcellular location">
    <subcellularLocation>
        <location evidence="1">Membrane</location>
    </subcellularLocation>
</comment>
<evidence type="ECO:0000313" key="5">
    <source>
        <dbReference type="EMBL" id="KAL3772022.1"/>
    </source>
</evidence>
<sequence>MTSTAHHDRSAPAANNIDDDDNDSATISTPRCTKISSPDEAFATPRAVAAVAEAILAASDALPEMRGASSEASGSVDMMTNTAPTTSASNNIITVLDQSSLPNANEVIPSSSLSSNNGNYTSSIDIIYPKTTTTTSPSPSPSDSTTTVTTIKWSTVLATPTLPHCTPSMDMIPPTSSATSSPLSSSATTTHINHKLPPSSLSSPNNNNNNLHGLGLKYCVDQSMSLSRTCMGCTALLSDVASLHEEFSSTIRKLCPTIMTILLSSSPSMEQFASAVYNNLLSFTNLSQSVGSSLRSNLSKPYQDWSTIISDESIKQYNEYNSTRLKCVLSRKEALRLRIRYVECVKEWEMSIQLLRKAVRAASGKKKKRSRKAESIMSEGRSIGNEHGVANEEGGDGPRDETNTIPTTATTTTTTSWSTTLRQLGNTYNVSKQCESVIHAHDEMQLAQLNYNQAVMVENAAVEEAVAIEKMALDSVQHLEEDIENLSLFSALLMSLQERVIFVIGLVDRFLQDGKASLESMSLDPLPTVDPLDLSISSAREFPVPPLSTPSSSLAITNSPSSQPAAAAAAAAIFMNSRRRAQSDDPAINETRQLNLPDNIAEIRDNMRSMIGRRLNRLKTMKLVAAFNEDIASAIDNFASNLMSQIERSPTLIKKSEEGASNNVLTAWHSAIGSLEMYARNAEILSKQIRRGNEELHQIISLSERGAKIFQEREEIRWKSLCDAAKVELKAKTKHQQYLLDVQKARARLTSVEEGRGSCGGGAVGEDTNVTPRKSTKKLDKHVNKAMGKMFSILPGGGEEVMNKVLTPQQRLAIATRQLDEAEGKEGKGTESFEIARSVKDQAIKSYTSETNVAEVNFKSEERSEWNTVQTSLLGSVDAMRNFRDGQLRHITSTILMKNGLQDKALEDVAGWAVVAEKRVRDQLARCVEDTNDDEVQFDRGFCLKVQLVKYTDVQETIRHILCDDEEDDEVLDDMMCGEDVVIVESPVQEVNGVAGEVAAQPPILEIPTDSVIKKMEPIFSKKLSNVSIEEYYISGWSEEETPLYGRWLKRKGSFDVSIGDWEHCTEKGFENAWSGETFPRRRIIRFKFKRTTHLYIGPPVASVTQTQYLMKDGNDRCIVMMTVEIDGVPYSDSFAVEVRWAARRLKEKDLAIDAGVFVRFTKSNMFASKIKSGTLKETSGLHLDLFEVIKSAITSTQNGGAITDVDMGEPDREVTTTSTEAEGEMAAVKVDTPSNYFDGLLRHLVVAAASLSHREQILLVLFVLYLVAKMMFLGSRNKHGSGEVMYLAQRVEELTKEVREMKAILDQNSRT</sequence>
<evidence type="ECO:0000256" key="3">
    <source>
        <dbReference type="SAM" id="MobiDB-lite"/>
    </source>
</evidence>
<dbReference type="InterPro" id="IPR027267">
    <property type="entry name" value="AH/BAR_dom_sf"/>
</dbReference>
<feature type="region of interest" description="Disordered" evidence="3">
    <location>
        <begin position="754"/>
        <end position="778"/>
    </location>
</feature>
<evidence type="ECO:0000313" key="6">
    <source>
        <dbReference type="Proteomes" id="UP001530293"/>
    </source>
</evidence>
<dbReference type="PANTHER" id="PTHR47666:SF1">
    <property type="entry name" value="PROTEIN VASCULAR ASSOCIATED DEATH 1, CHLOROPLASTIC"/>
    <property type="match status" value="1"/>
</dbReference>
<dbReference type="Pfam" id="PF16016">
    <property type="entry name" value="VASt"/>
    <property type="match status" value="1"/>
</dbReference>
<dbReference type="PANTHER" id="PTHR47666">
    <property type="entry name" value="PROTEIN VASCULAR ASSOCIATED DEATH 1, CHLOROPLASTIC"/>
    <property type="match status" value="1"/>
</dbReference>
<dbReference type="PROSITE" id="PS51778">
    <property type="entry name" value="VAST"/>
    <property type="match status" value="1"/>
</dbReference>
<evidence type="ECO:0000256" key="2">
    <source>
        <dbReference type="ARBA" id="ARBA00023136"/>
    </source>
</evidence>
<feature type="region of interest" description="Disordered" evidence="3">
    <location>
        <begin position="1"/>
        <end position="37"/>
    </location>
</feature>